<feature type="compositionally biased region" description="Low complexity" evidence="1">
    <location>
        <begin position="36"/>
        <end position="59"/>
    </location>
</feature>
<keyword evidence="2" id="KW-1185">Reference proteome</keyword>
<proteinExistence type="predicted"/>
<gene>
    <name evidence="3" type="primary">LOC121101068</name>
</gene>
<feature type="compositionally biased region" description="Low complexity" evidence="1">
    <location>
        <begin position="202"/>
        <end position="213"/>
    </location>
</feature>
<organism evidence="2 3">
    <name type="scientific">Ursus maritimus</name>
    <name type="common">Polar bear</name>
    <name type="synonym">Thalarctos maritimus</name>
    <dbReference type="NCBI Taxonomy" id="29073"/>
    <lineage>
        <taxon>Eukaryota</taxon>
        <taxon>Metazoa</taxon>
        <taxon>Chordata</taxon>
        <taxon>Craniata</taxon>
        <taxon>Vertebrata</taxon>
        <taxon>Euteleostomi</taxon>
        <taxon>Mammalia</taxon>
        <taxon>Eutheria</taxon>
        <taxon>Laurasiatheria</taxon>
        <taxon>Carnivora</taxon>
        <taxon>Caniformia</taxon>
        <taxon>Ursidae</taxon>
        <taxon>Ursus</taxon>
    </lineage>
</organism>
<dbReference type="RefSeq" id="XP_040479647.1">
    <property type="nucleotide sequence ID" value="XM_040623713.1"/>
</dbReference>
<feature type="region of interest" description="Disordered" evidence="1">
    <location>
        <begin position="1"/>
        <end position="164"/>
    </location>
</feature>
<feature type="compositionally biased region" description="Basic and acidic residues" evidence="1">
    <location>
        <begin position="144"/>
        <end position="153"/>
    </location>
</feature>
<name>A0A8M1FCP1_URSMA</name>
<dbReference type="AlphaFoldDB" id="A0A8M1FCP1"/>
<protein>
    <submittedName>
        <fullName evidence="3">Basic salivary proline-rich protein 4-like</fullName>
    </submittedName>
</protein>
<accession>A0A8M1FCP1</accession>
<dbReference type="KEGG" id="umr:121101068"/>
<feature type="compositionally biased region" description="Pro residues" evidence="1">
    <location>
        <begin position="231"/>
        <end position="248"/>
    </location>
</feature>
<feature type="region of interest" description="Disordered" evidence="1">
    <location>
        <begin position="189"/>
        <end position="248"/>
    </location>
</feature>
<sequence length="248" mass="26016">MRKRGASSPPPPKGRPGGSPRWYKPVEERVAGAEGRAPPRLRAPRRLTPSPGRVRTAVRAGGGREDGRGGAPGRRLRLSCSAAQRGPRLAASPVPLRAESGPVNTAPAPTSPGRREGTRKYALPAAHSVPTPAPGAAAPCWREAAVDREEESAPPRPRMRLGGRGAHRGAAFASLRSLPTSARIARVLISTGYPGSPRRPRPSSAASLPPRRSQGAGQRWGSGVLRAWARAPPPALPPPRSPPGRQPQ</sequence>
<evidence type="ECO:0000313" key="3">
    <source>
        <dbReference type="RefSeq" id="XP_040479647.1"/>
    </source>
</evidence>
<dbReference type="Proteomes" id="UP000261680">
    <property type="component" value="Unplaced"/>
</dbReference>
<reference evidence="3" key="1">
    <citation type="submission" date="2025-08" db="UniProtKB">
        <authorList>
            <consortium name="RefSeq"/>
        </authorList>
    </citation>
    <scope>IDENTIFICATION</scope>
    <source>
        <tissue evidence="3">Whole blood</tissue>
    </source>
</reference>
<evidence type="ECO:0000313" key="2">
    <source>
        <dbReference type="Proteomes" id="UP000261680"/>
    </source>
</evidence>
<dbReference type="GeneID" id="121101068"/>
<evidence type="ECO:0000256" key="1">
    <source>
        <dbReference type="SAM" id="MobiDB-lite"/>
    </source>
</evidence>